<reference evidence="2 3" key="1">
    <citation type="journal article" date="2024" name="BMC Genomics">
        <title>De novo assembly and annotation of Popillia japonica's genome with initial clues to its potential as an invasive pest.</title>
        <authorList>
            <person name="Cucini C."/>
            <person name="Boschi S."/>
            <person name="Funari R."/>
            <person name="Cardaioli E."/>
            <person name="Iannotti N."/>
            <person name="Marturano G."/>
            <person name="Paoli F."/>
            <person name="Bruttini M."/>
            <person name="Carapelli A."/>
            <person name="Frati F."/>
            <person name="Nardi F."/>
        </authorList>
    </citation>
    <scope>NUCLEOTIDE SEQUENCE [LARGE SCALE GENOMIC DNA]</scope>
    <source>
        <strain evidence="2">DMR45628</strain>
    </source>
</reference>
<name>A0AAW1IAL9_POPJA</name>
<dbReference type="AlphaFoldDB" id="A0AAW1IAL9"/>
<evidence type="ECO:0000313" key="3">
    <source>
        <dbReference type="Proteomes" id="UP001458880"/>
    </source>
</evidence>
<evidence type="ECO:0000256" key="1">
    <source>
        <dbReference type="SAM" id="SignalP"/>
    </source>
</evidence>
<feature type="signal peptide" evidence="1">
    <location>
        <begin position="1"/>
        <end position="16"/>
    </location>
</feature>
<keyword evidence="1" id="KW-0732">Signal</keyword>
<proteinExistence type="predicted"/>
<evidence type="ECO:0000313" key="2">
    <source>
        <dbReference type="EMBL" id="KAK9686029.1"/>
    </source>
</evidence>
<comment type="caution">
    <text evidence="2">The sequence shown here is derived from an EMBL/GenBank/DDBJ whole genome shotgun (WGS) entry which is preliminary data.</text>
</comment>
<gene>
    <name evidence="2" type="ORF">QE152_g37499</name>
</gene>
<organism evidence="2 3">
    <name type="scientific">Popillia japonica</name>
    <name type="common">Japanese beetle</name>
    <dbReference type="NCBI Taxonomy" id="7064"/>
    <lineage>
        <taxon>Eukaryota</taxon>
        <taxon>Metazoa</taxon>
        <taxon>Ecdysozoa</taxon>
        <taxon>Arthropoda</taxon>
        <taxon>Hexapoda</taxon>
        <taxon>Insecta</taxon>
        <taxon>Pterygota</taxon>
        <taxon>Neoptera</taxon>
        <taxon>Endopterygota</taxon>
        <taxon>Coleoptera</taxon>
        <taxon>Polyphaga</taxon>
        <taxon>Scarabaeiformia</taxon>
        <taxon>Scarabaeidae</taxon>
        <taxon>Rutelinae</taxon>
        <taxon>Popillia</taxon>
    </lineage>
</organism>
<feature type="chain" id="PRO_5043463674" evidence="1">
    <location>
        <begin position="17"/>
        <end position="192"/>
    </location>
</feature>
<keyword evidence="3" id="KW-1185">Reference proteome</keyword>
<dbReference type="EMBL" id="JASPKY010000733">
    <property type="protein sequence ID" value="KAK9686029.1"/>
    <property type="molecule type" value="Genomic_DNA"/>
</dbReference>
<sequence>MFFKSVVFLTVIYVCCDLFECTNIERYDVHRILLKARNKGRYKKNPSLRSAYTPYQKQFKQPYLSRYRQYREPHKINENDLSNLSHIHSNKYKAHNRFKKHKHSHNKPARLLRDTRDYMHNLKYNLYNDPKNKFLNPNLKEAKQQESNQAHTWNTLNEPLSEEETGNYNVWESPESNEFKGNLSTSSILWLC</sequence>
<protein>
    <submittedName>
        <fullName evidence="2">Uncharacterized protein</fullName>
    </submittedName>
</protein>
<accession>A0AAW1IAL9</accession>
<dbReference type="Proteomes" id="UP001458880">
    <property type="component" value="Unassembled WGS sequence"/>
</dbReference>